<proteinExistence type="predicted"/>
<comment type="caution">
    <text evidence="1">The sequence shown here is derived from an EMBL/GenBank/DDBJ whole genome shotgun (WGS) entry which is preliminary data.</text>
</comment>
<gene>
    <name evidence="1" type="ORF">DY000_02021271</name>
</gene>
<dbReference type="Proteomes" id="UP000266723">
    <property type="component" value="Unassembled WGS sequence"/>
</dbReference>
<evidence type="ECO:0000313" key="2">
    <source>
        <dbReference type="Proteomes" id="UP000266723"/>
    </source>
</evidence>
<keyword evidence="2" id="KW-1185">Reference proteome</keyword>
<dbReference type="EMBL" id="QGKV02000299">
    <property type="protein sequence ID" value="KAF3594258.1"/>
    <property type="molecule type" value="Genomic_DNA"/>
</dbReference>
<accession>A0ABQ7EAL3</accession>
<protein>
    <submittedName>
        <fullName evidence="1">Uncharacterized protein</fullName>
    </submittedName>
</protein>
<sequence>MEVRWSSLGKFSFGWSIFEVPETVRRSEPVIGSEIVISNYIKSFWVQRKEKGSVISAENTENGQPGEDPMIFFFKKRRT</sequence>
<reference evidence="1 2" key="1">
    <citation type="journal article" date="2020" name="BMC Genomics">
        <title>Intraspecific diversification of the crop wild relative Brassica cretica Lam. using demographic model selection.</title>
        <authorList>
            <person name="Kioukis A."/>
            <person name="Michalopoulou V.A."/>
            <person name="Briers L."/>
            <person name="Pirintsos S."/>
            <person name="Studholme D.J."/>
            <person name="Pavlidis P."/>
            <person name="Sarris P.F."/>
        </authorList>
    </citation>
    <scope>NUCLEOTIDE SEQUENCE [LARGE SCALE GENOMIC DNA]</scope>
    <source>
        <strain evidence="2">cv. PFS-1207/04</strain>
    </source>
</reference>
<organism evidence="1 2">
    <name type="scientific">Brassica cretica</name>
    <name type="common">Mustard</name>
    <dbReference type="NCBI Taxonomy" id="69181"/>
    <lineage>
        <taxon>Eukaryota</taxon>
        <taxon>Viridiplantae</taxon>
        <taxon>Streptophyta</taxon>
        <taxon>Embryophyta</taxon>
        <taxon>Tracheophyta</taxon>
        <taxon>Spermatophyta</taxon>
        <taxon>Magnoliopsida</taxon>
        <taxon>eudicotyledons</taxon>
        <taxon>Gunneridae</taxon>
        <taxon>Pentapetalae</taxon>
        <taxon>rosids</taxon>
        <taxon>malvids</taxon>
        <taxon>Brassicales</taxon>
        <taxon>Brassicaceae</taxon>
        <taxon>Brassiceae</taxon>
        <taxon>Brassica</taxon>
    </lineage>
</organism>
<evidence type="ECO:0000313" key="1">
    <source>
        <dbReference type="EMBL" id="KAF3594258.1"/>
    </source>
</evidence>
<name>A0ABQ7EAL3_BRACR</name>